<evidence type="ECO:0000259" key="6">
    <source>
        <dbReference type="PROSITE" id="PS50110"/>
    </source>
</evidence>
<dbReference type="SMART" id="SM00448">
    <property type="entry name" value="REC"/>
    <property type="match status" value="1"/>
</dbReference>
<dbReference type="GO" id="GO:0000160">
    <property type="term" value="P:phosphorelay signal transduction system"/>
    <property type="evidence" value="ECO:0007669"/>
    <property type="project" value="UniProtKB-KW"/>
</dbReference>
<evidence type="ECO:0000256" key="3">
    <source>
        <dbReference type="ARBA" id="ARBA00023012"/>
    </source>
</evidence>
<dbReference type="AlphaFoldDB" id="A0A6I0ETP0"/>
<dbReference type="EMBL" id="WBXO01000001">
    <property type="protein sequence ID" value="KAB2954155.1"/>
    <property type="molecule type" value="Genomic_DNA"/>
</dbReference>
<dbReference type="PROSITE" id="PS50110">
    <property type="entry name" value="RESPONSE_REGULATORY"/>
    <property type="match status" value="1"/>
</dbReference>
<protein>
    <recommendedName>
        <fullName evidence="1">Stage 0 sporulation protein A homolog</fullName>
    </recommendedName>
</protein>
<dbReference type="Proteomes" id="UP000468766">
    <property type="component" value="Unassembled WGS sequence"/>
</dbReference>
<comment type="caution">
    <text evidence="7">The sequence shown here is derived from an EMBL/GenBank/DDBJ whole genome shotgun (WGS) entry which is preliminary data.</text>
</comment>
<accession>A0A6I0ETP0</accession>
<dbReference type="InterPro" id="IPR001789">
    <property type="entry name" value="Sig_transdc_resp-reg_receiver"/>
</dbReference>
<name>A0A6I0ETP0_9FIRM</name>
<feature type="modified residue" description="4-aspartylphosphate" evidence="5">
    <location>
        <position position="62"/>
    </location>
</feature>
<organism evidence="7 8">
    <name type="scientific">Heliorestis acidaminivorans</name>
    <dbReference type="NCBI Taxonomy" id="553427"/>
    <lineage>
        <taxon>Bacteria</taxon>
        <taxon>Bacillati</taxon>
        <taxon>Bacillota</taxon>
        <taxon>Clostridia</taxon>
        <taxon>Eubacteriales</taxon>
        <taxon>Heliobacteriaceae</taxon>
        <taxon>Heliorestis</taxon>
    </lineage>
</organism>
<keyword evidence="2 5" id="KW-0597">Phosphoprotein</keyword>
<dbReference type="Gene3D" id="3.40.50.2300">
    <property type="match status" value="1"/>
</dbReference>
<evidence type="ECO:0000313" key="7">
    <source>
        <dbReference type="EMBL" id="KAB2954155.1"/>
    </source>
</evidence>
<dbReference type="Pfam" id="PF00072">
    <property type="entry name" value="Response_reg"/>
    <property type="match status" value="1"/>
</dbReference>
<feature type="domain" description="Response regulatory" evidence="6">
    <location>
        <begin position="12"/>
        <end position="131"/>
    </location>
</feature>
<comment type="function">
    <text evidence="4">May play the central regulatory role in sporulation. It may be an element of the effector pathway responsible for the activation of sporulation genes in response to nutritional stress. Spo0A may act in concert with spo0H (a sigma factor) to control the expression of some genes that are critical to the sporulation process.</text>
</comment>
<dbReference type="GO" id="GO:0071474">
    <property type="term" value="P:cellular hyperosmotic response"/>
    <property type="evidence" value="ECO:0007669"/>
    <property type="project" value="TreeGrafter"/>
</dbReference>
<dbReference type="PANTHER" id="PTHR45339">
    <property type="entry name" value="HYBRID SIGNAL TRANSDUCTION HISTIDINE KINASE J"/>
    <property type="match status" value="1"/>
</dbReference>
<gene>
    <name evidence="7" type="ORF">F9B85_00160</name>
</gene>
<keyword evidence="3" id="KW-0902">Two-component regulatory system</keyword>
<evidence type="ECO:0000256" key="1">
    <source>
        <dbReference type="ARBA" id="ARBA00018672"/>
    </source>
</evidence>
<dbReference type="PANTHER" id="PTHR45339:SF1">
    <property type="entry name" value="HYBRID SIGNAL TRANSDUCTION HISTIDINE KINASE J"/>
    <property type="match status" value="1"/>
</dbReference>
<evidence type="ECO:0000256" key="4">
    <source>
        <dbReference type="ARBA" id="ARBA00024867"/>
    </source>
</evidence>
<evidence type="ECO:0000256" key="2">
    <source>
        <dbReference type="ARBA" id="ARBA00022553"/>
    </source>
</evidence>
<evidence type="ECO:0000313" key="8">
    <source>
        <dbReference type="Proteomes" id="UP000468766"/>
    </source>
</evidence>
<dbReference type="SUPFAM" id="SSF52172">
    <property type="entry name" value="CheY-like"/>
    <property type="match status" value="1"/>
</dbReference>
<proteinExistence type="predicted"/>
<dbReference type="CDD" id="cd17546">
    <property type="entry name" value="REC_hyHK_CKI1_RcsC-like"/>
    <property type="match status" value="1"/>
</dbReference>
<dbReference type="RefSeq" id="WP_151617600.1">
    <property type="nucleotide sequence ID" value="NZ_WBXO01000001.1"/>
</dbReference>
<dbReference type="InterPro" id="IPR011006">
    <property type="entry name" value="CheY-like_superfamily"/>
</dbReference>
<reference evidence="7 8" key="1">
    <citation type="submission" date="2019-10" db="EMBL/GenBank/DDBJ databases">
        <title>Whole-genome sequence of the extremophile Heliorestis acidaminivorans DSM 24790.</title>
        <authorList>
            <person name="Kyndt J.A."/>
            <person name="Meyer T.E."/>
        </authorList>
    </citation>
    <scope>NUCLEOTIDE SEQUENCE [LARGE SCALE GENOMIC DNA]</scope>
    <source>
        <strain evidence="7 8">DSM 24790</strain>
    </source>
</reference>
<keyword evidence="8" id="KW-1185">Reference proteome</keyword>
<dbReference type="GO" id="GO:0004673">
    <property type="term" value="F:protein histidine kinase activity"/>
    <property type="evidence" value="ECO:0007669"/>
    <property type="project" value="TreeGrafter"/>
</dbReference>
<dbReference type="OrthoDB" id="9790669at2"/>
<evidence type="ECO:0000256" key="5">
    <source>
        <dbReference type="PROSITE-ProRule" id="PRU00169"/>
    </source>
</evidence>
<sequence length="132" mass="15029">MTSAERKENKQAILLAEDSSVQQLVIVRQLKKLGYTNLTTVSNGQEAMAMVKAYEYALILMDCEMPILDGFEATLLIRDYEFKLGRHTPIIAVSGHSFDNNAQRYLEKGMDDCLIKPIKIEELKILLEKYLS</sequence>